<dbReference type="AlphaFoldDB" id="A0A7W7H0F7"/>
<evidence type="ECO:0000313" key="3">
    <source>
        <dbReference type="Proteomes" id="UP000546162"/>
    </source>
</evidence>
<keyword evidence="3" id="KW-1185">Reference proteome</keyword>
<reference evidence="2 3" key="1">
    <citation type="submission" date="2020-08" db="EMBL/GenBank/DDBJ databases">
        <title>Sequencing the genomes of 1000 actinobacteria strains.</title>
        <authorList>
            <person name="Klenk H.-P."/>
        </authorList>
    </citation>
    <scope>NUCLEOTIDE SEQUENCE [LARGE SCALE GENOMIC DNA]</scope>
    <source>
        <strain evidence="2 3">DSM 45809</strain>
    </source>
</reference>
<protein>
    <submittedName>
        <fullName evidence="2">Thiol:disulfide interchange protein</fullName>
    </submittedName>
</protein>
<keyword evidence="1" id="KW-0472">Membrane</keyword>
<dbReference type="RefSeq" id="WP_185042149.1">
    <property type="nucleotide sequence ID" value="NZ_BAABFG010000005.1"/>
</dbReference>
<feature type="transmembrane region" description="Helical" evidence="1">
    <location>
        <begin position="60"/>
        <end position="78"/>
    </location>
</feature>
<name>A0A7W7H0F7_9ACTN</name>
<dbReference type="Proteomes" id="UP000546162">
    <property type="component" value="Unassembled WGS sequence"/>
</dbReference>
<evidence type="ECO:0000313" key="2">
    <source>
        <dbReference type="EMBL" id="MBB4741700.1"/>
    </source>
</evidence>
<accession>A0A7W7H0F7</accession>
<comment type="caution">
    <text evidence="2">The sequence shown here is derived from an EMBL/GenBank/DDBJ whole genome shotgun (WGS) entry which is preliminary data.</text>
</comment>
<proteinExistence type="predicted"/>
<feature type="transmembrane region" description="Helical" evidence="1">
    <location>
        <begin position="32"/>
        <end position="53"/>
    </location>
</feature>
<dbReference type="EMBL" id="JACHNB010000001">
    <property type="protein sequence ID" value="MBB4741700.1"/>
    <property type="molecule type" value="Genomic_DNA"/>
</dbReference>
<keyword evidence="1" id="KW-1133">Transmembrane helix</keyword>
<keyword evidence="1" id="KW-0812">Transmembrane</keyword>
<evidence type="ECO:0000256" key="1">
    <source>
        <dbReference type="SAM" id="Phobius"/>
    </source>
</evidence>
<gene>
    <name evidence="2" type="ORF">BJY16_005159</name>
</gene>
<sequence length="81" mass="8700">MVVASVVLVPLLLLNAYLLTWYLPELTGDRPAGWLLVCALTVASAVCLGLGWARRRGKGRWVWPLAAAALVVASWPSLSSL</sequence>
<organism evidence="2 3">
    <name type="scientific">Actinoplanes octamycinicus</name>
    <dbReference type="NCBI Taxonomy" id="135948"/>
    <lineage>
        <taxon>Bacteria</taxon>
        <taxon>Bacillati</taxon>
        <taxon>Actinomycetota</taxon>
        <taxon>Actinomycetes</taxon>
        <taxon>Micromonosporales</taxon>
        <taxon>Micromonosporaceae</taxon>
        <taxon>Actinoplanes</taxon>
    </lineage>
</organism>